<sequence length="746" mass="84211">MSSLPLYEKVIAKNTTQRFLDVTILFLLLSLLFYRLLSLKHNGFAWFLAFLCESCFTFVWVLITGTKWTPISYNTYPQRLQERIKELPPLDIFVTTADPYLEPPILTVNTVLSLLAVDYPAHRLACYVSDDGCSPLNFYSLVEASKFAKLWVPFCKKYNIGVRAPFRYFLRESDEPPCASSWEFQQDWEKMKEEYERLCGNIEAAANNSTSFDLTGELEVFFNTECQNHPTIIKVIWENMQGLSDGIPHLIYISREKRPKNPHHYKAGAMNVLTRVSGLMTNAPFMLNVDCDMYANNPELVLHAMCLFLGSSDERDWGFVQCPQYFYDRPTDHLAVLHQTLFKGMVGIQGPFYAGSGTFHRRNVVYGLWPGEVDHQGKYVNEFNGKEADDELLKKIGNSKEFINSAAHALKGKAYFTSILSKSLDVVHQVAGCDYEHSSDWGKKVGFLYGSITEDMITGMMIHAKGWRSGYCSPDPRAFLGCGALADPAAMSQQKRWATGFLEILFSKTNPIFACFTSKLQFRQCLAYLWILIWGLRSIPEVCYAALPAYCIITNSSFLPKIQELGICIPVTLFVIYKVYTLSDYIRIGFPIDSWWVNSCMARISATGAWFLGLLNVILKFLGLSETIFEITQKLHQPRTPADDCGKDDDKMIFDESPVFIPGTTILLVHVSALAMALLGLEAQGGQGTGLGEFFCSTYVVLCFLPFLQGLFRRGKYGIPLPTICKSSALALLFVHLCKMSTISVN</sequence>
<evidence type="ECO:0000313" key="1">
    <source>
        <dbReference type="EMBL" id="KAH9718116.1"/>
    </source>
</evidence>
<gene>
    <name evidence="1" type="ORF">KPL71_022095</name>
</gene>
<dbReference type="EMBL" id="CM039176">
    <property type="protein sequence ID" value="KAH9718116.1"/>
    <property type="molecule type" value="Genomic_DNA"/>
</dbReference>
<evidence type="ECO:0000313" key="2">
    <source>
        <dbReference type="Proteomes" id="UP000829398"/>
    </source>
</evidence>
<accession>A0ACB8JKM4</accession>
<name>A0ACB8JKM4_CITSI</name>
<comment type="caution">
    <text evidence="1">The sequence shown here is derived from an EMBL/GenBank/DDBJ whole genome shotgun (WGS) entry which is preliminary data.</text>
</comment>
<proteinExistence type="predicted"/>
<dbReference type="Proteomes" id="UP000829398">
    <property type="component" value="Chromosome 7"/>
</dbReference>
<organism evidence="1 2">
    <name type="scientific">Citrus sinensis</name>
    <name type="common">Sweet orange</name>
    <name type="synonym">Citrus aurantium var. sinensis</name>
    <dbReference type="NCBI Taxonomy" id="2711"/>
    <lineage>
        <taxon>Eukaryota</taxon>
        <taxon>Viridiplantae</taxon>
        <taxon>Streptophyta</taxon>
        <taxon>Embryophyta</taxon>
        <taxon>Tracheophyta</taxon>
        <taxon>Spermatophyta</taxon>
        <taxon>Magnoliopsida</taxon>
        <taxon>eudicotyledons</taxon>
        <taxon>Gunneridae</taxon>
        <taxon>Pentapetalae</taxon>
        <taxon>rosids</taxon>
        <taxon>malvids</taxon>
        <taxon>Sapindales</taxon>
        <taxon>Rutaceae</taxon>
        <taxon>Aurantioideae</taxon>
        <taxon>Citrus</taxon>
    </lineage>
</organism>
<keyword evidence="2" id="KW-1185">Reference proteome</keyword>
<protein>
    <submittedName>
        <fullName evidence="1">Cellulose synthase-like protein B4</fullName>
    </submittedName>
</protein>
<reference evidence="2" key="1">
    <citation type="journal article" date="2023" name="Hortic. Res.">
        <title>A chromosome-level phased genome enabling allele-level studies in sweet orange: a case study on citrus Huanglongbing tolerance.</title>
        <authorList>
            <person name="Wu B."/>
            <person name="Yu Q."/>
            <person name="Deng Z."/>
            <person name="Duan Y."/>
            <person name="Luo F."/>
            <person name="Gmitter F. Jr."/>
        </authorList>
    </citation>
    <scope>NUCLEOTIDE SEQUENCE [LARGE SCALE GENOMIC DNA]</scope>
    <source>
        <strain evidence="2">cv. Valencia</strain>
    </source>
</reference>